<dbReference type="InterPro" id="IPR015898">
    <property type="entry name" value="G-protein_gamma-like_dom"/>
</dbReference>
<evidence type="ECO:0000256" key="1">
    <source>
        <dbReference type="SAM" id="Coils"/>
    </source>
</evidence>
<feature type="domain" description="G protein gamma" evidence="3">
    <location>
        <begin position="34"/>
        <end position="104"/>
    </location>
</feature>
<name>A0A2I4GLX9_JUGRE</name>
<organism evidence="4 5">
    <name type="scientific">Juglans regia</name>
    <name type="common">English walnut</name>
    <dbReference type="NCBI Taxonomy" id="51240"/>
    <lineage>
        <taxon>Eukaryota</taxon>
        <taxon>Viridiplantae</taxon>
        <taxon>Streptophyta</taxon>
        <taxon>Embryophyta</taxon>
        <taxon>Tracheophyta</taxon>
        <taxon>Spermatophyta</taxon>
        <taxon>Magnoliopsida</taxon>
        <taxon>eudicotyledons</taxon>
        <taxon>Gunneridae</taxon>
        <taxon>Pentapetalae</taxon>
        <taxon>rosids</taxon>
        <taxon>fabids</taxon>
        <taxon>Fagales</taxon>
        <taxon>Juglandaceae</taxon>
        <taxon>Juglans</taxon>
    </lineage>
</organism>
<reference evidence="5" key="1">
    <citation type="submission" date="2025-08" db="UniProtKB">
        <authorList>
            <consortium name="RefSeq"/>
        </authorList>
    </citation>
    <scope>IDENTIFICATION</scope>
    <source>
        <tissue evidence="5">Leaves</tissue>
    </source>
</reference>
<dbReference type="RefSeq" id="XP_018844901.1">
    <property type="nucleotide sequence ID" value="XM_018989356.2"/>
</dbReference>
<proteinExistence type="predicted"/>
<evidence type="ECO:0000313" key="4">
    <source>
        <dbReference type="Proteomes" id="UP000235220"/>
    </source>
</evidence>
<dbReference type="GO" id="GO:0007186">
    <property type="term" value="P:G protein-coupled receptor signaling pathway"/>
    <property type="evidence" value="ECO:0007669"/>
    <property type="project" value="InterPro"/>
</dbReference>
<protein>
    <submittedName>
        <fullName evidence="5">Guanine nucleotide-binding protein subunit gamma 3-like isoform X2</fullName>
    </submittedName>
</protein>
<dbReference type="Gramene" id="Jr01_25220_p1">
    <property type="protein sequence ID" value="cds.Jr01_25220_p1"/>
    <property type="gene ID" value="Jr01_25220"/>
</dbReference>
<feature type="region of interest" description="Disordered" evidence="2">
    <location>
        <begin position="1"/>
        <end position="28"/>
    </location>
</feature>
<dbReference type="Pfam" id="PF00631">
    <property type="entry name" value="G-gamma"/>
    <property type="match status" value="1"/>
</dbReference>
<feature type="compositionally biased region" description="Low complexity" evidence="2">
    <location>
        <begin position="1"/>
        <end position="11"/>
    </location>
</feature>
<dbReference type="SMART" id="SM01224">
    <property type="entry name" value="G_gamma"/>
    <property type="match status" value="1"/>
</dbReference>
<accession>A0A2I4GLX9</accession>
<feature type="compositionally biased region" description="Pro residues" evidence="2">
    <location>
        <begin position="12"/>
        <end position="25"/>
    </location>
</feature>
<keyword evidence="1" id="KW-0175">Coiled coil</keyword>
<feature type="coiled-coil region" evidence="1">
    <location>
        <begin position="31"/>
        <end position="58"/>
    </location>
</feature>
<sequence>MAAPSGYSSSAPPLPPPRPKSPPQYPDLYGKRREMAKVQMLEREIGFLEEELKSVQSLQPASRCCKEVADYVVANSDPFIATNRKNRRRCRFWKWLCRMPCFNLSWICCCCCCCYNGCSIHLEMPRCCRDCNPCNSCSCASCCCCKCNRCNCGSCLQCGSCNCNTCNCGSCVPSASCDCNTSVIYRSGGVVLFPDQIAVKQIRASEIVAIFHLLHAQIALAAFGDVHVLNVQR</sequence>
<dbReference type="Proteomes" id="UP000235220">
    <property type="component" value="Chromosome 1"/>
</dbReference>
<keyword evidence="4" id="KW-1185">Reference proteome</keyword>
<evidence type="ECO:0000313" key="5">
    <source>
        <dbReference type="RefSeq" id="XP_018844901.1"/>
    </source>
</evidence>
<evidence type="ECO:0000256" key="2">
    <source>
        <dbReference type="SAM" id="MobiDB-lite"/>
    </source>
</evidence>
<dbReference type="OrthoDB" id="1936517at2759"/>
<dbReference type="GeneID" id="109009028"/>
<dbReference type="PANTHER" id="PTHR32378">
    <property type="entry name" value="GUANINE NUCLEOTIDE-BINDING PROTEIN SUBUNIT GAMMA 3"/>
    <property type="match status" value="1"/>
</dbReference>
<evidence type="ECO:0000259" key="3">
    <source>
        <dbReference type="SMART" id="SM01224"/>
    </source>
</evidence>
<dbReference type="PANTHER" id="PTHR32378:SF10">
    <property type="entry name" value="GUANINE NUCLEOTIDE-BINDING PROTEIN SUBUNIT GAMMA 3"/>
    <property type="match status" value="1"/>
</dbReference>
<dbReference type="InterPro" id="IPR055305">
    <property type="entry name" value="GG3-like"/>
</dbReference>
<gene>
    <name evidence="5" type="primary">LOC109009028</name>
</gene>
<dbReference type="AlphaFoldDB" id="A0A2I4GLX9"/>